<dbReference type="GO" id="GO:0005829">
    <property type="term" value="C:cytosol"/>
    <property type="evidence" value="ECO:0007669"/>
    <property type="project" value="TreeGrafter"/>
</dbReference>
<dbReference type="PROSITE" id="PS51352">
    <property type="entry name" value="THIOREDOXIN_2"/>
    <property type="match status" value="1"/>
</dbReference>
<accession>A0A0K9FE87</accession>
<comment type="similarity">
    <text evidence="1 7">Belongs to the thioredoxin family.</text>
</comment>
<keyword evidence="3" id="KW-0813">Transport</keyword>
<evidence type="ECO:0000256" key="8">
    <source>
        <dbReference type="PIRSR" id="PIRSR000077-4"/>
    </source>
</evidence>
<dbReference type="RefSeq" id="WP_049665923.1">
    <property type="nucleotide sequence ID" value="NZ_JBIVOC010000015.1"/>
</dbReference>
<dbReference type="PATRIC" id="fig|582475.4.peg.1722"/>
<sequence>MSIVHVTTKKELSEHLKTKKMVLLNFWAEWCGPCKMLAGVLNQLSEEFNGKIKIIKVNVEKSPDIAAEFKVMGIPHSRLIIHNKSYEPIVGYVPFEQLKQMIGI</sequence>
<evidence type="ECO:0000256" key="1">
    <source>
        <dbReference type="ARBA" id="ARBA00008987"/>
    </source>
</evidence>
<evidence type="ECO:0000256" key="3">
    <source>
        <dbReference type="ARBA" id="ARBA00022448"/>
    </source>
</evidence>
<feature type="disulfide bond" description="Redox-active" evidence="8">
    <location>
        <begin position="31"/>
        <end position="34"/>
    </location>
</feature>
<gene>
    <name evidence="10" type="ORF">ACZ11_10635</name>
</gene>
<evidence type="ECO:0000313" key="10">
    <source>
        <dbReference type="EMBL" id="KMY32562.1"/>
    </source>
</evidence>
<dbReference type="InterPro" id="IPR017937">
    <property type="entry name" value="Thioredoxin_CS"/>
</dbReference>
<dbReference type="InterPro" id="IPR005746">
    <property type="entry name" value="Thioredoxin"/>
</dbReference>
<evidence type="ECO:0000256" key="5">
    <source>
        <dbReference type="ARBA" id="ARBA00023157"/>
    </source>
</evidence>
<dbReference type="PROSITE" id="PS00194">
    <property type="entry name" value="THIOREDOXIN_1"/>
    <property type="match status" value="1"/>
</dbReference>
<evidence type="ECO:0000256" key="4">
    <source>
        <dbReference type="ARBA" id="ARBA00022982"/>
    </source>
</evidence>
<dbReference type="Pfam" id="PF00085">
    <property type="entry name" value="Thioredoxin"/>
    <property type="match status" value="1"/>
</dbReference>
<dbReference type="AlphaFoldDB" id="A0A0K9FE87"/>
<dbReference type="InterPro" id="IPR036249">
    <property type="entry name" value="Thioredoxin-like_sf"/>
</dbReference>
<evidence type="ECO:0000259" key="9">
    <source>
        <dbReference type="PROSITE" id="PS51352"/>
    </source>
</evidence>
<organism evidence="10 11">
    <name type="scientific">Lysinibacillus xylanilyticus</name>
    <dbReference type="NCBI Taxonomy" id="582475"/>
    <lineage>
        <taxon>Bacteria</taxon>
        <taxon>Bacillati</taxon>
        <taxon>Bacillota</taxon>
        <taxon>Bacilli</taxon>
        <taxon>Bacillales</taxon>
        <taxon>Bacillaceae</taxon>
        <taxon>Lysinibacillus</taxon>
    </lineage>
</organism>
<dbReference type="Gene3D" id="3.40.30.10">
    <property type="entry name" value="Glutaredoxin"/>
    <property type="match status" value="1"/>
</dbReference>
<name>A0A0K9FE87_9BACI</name>
<protein>
    <recommendedName>
        <fullName evidence="2 7">Thioredoxin</fullName>
    </recommendedName>
</protein>
<keyword evidence="5 8" id="KW-1015">Disulfide bond</keyword>
<dbReference type="PIRSF" id="PIRSF000077">
    <property type="entry name" value="Thioredoxin"/>
    <property type="match status" value="1"/>
</dbReference>
<feature type="domain" description="Thioredoxin" evidence="9">
    <location>
        <begin position="1"/>
        <end position="104"/>
    </location>
</feature>
<dbReference type="GO" id="GO:0045454">
    <property type="term" value="P:cell redox homeostasis"/>
    <property type="evidence" value="ECO:0007669"/>
    <property type="project" value="TreeGrafter"/>
</dbReference>
<dbReference type="EMBL" id="LFXJ01000005">
    <property type="protein sequence ID" value="KMY32562.1"/>
    <property type="molecule type" value="Genomic_DNA"/>
</dbReference>
<dbReference type="GeneID" id="96598697"/>
<dbReference type="PANTHER" id="PTHR45663">
    <property type="entry name" value="GEO12009P1"/>
    <property type="match status" value="1"/>
</dbReference>
<dbReference type="PANTHER" id="PTHR45663:SF11">
    <property type="entry name" value="GEO12009P1"/>
    <property type="match status" value="1"/>
</dbReference>
<dbReference type="SUPFAM" id="SSF52833">
    <property type="entry name" value="Thioredoxin-like"/>
    <property type="match status" value="1"/>
</dbReference>
<keyword evidence="6 8" id="KW-0676">Redox-active center</keyword>
<reference evidence="11" key="1">
    <citation type="submission" date="2015-07" db="EMBL/GenBank/DDBJ databases">
        <authorList>
            <consortium name="Consortium for Microbial Forensics and Genomics (microFORGE)"/>
            <person name="Knight B.M."/>
            <person name="Roberts D.P."/>
            <person name="Lin D."/>
            <person name="Hari K."/>
            <person name="Fletcher J."/>
            <person name="Melcher U."/>
            <person name="Blagden T."/>
            <person name="Winegar R.A."/>
        </authorList>
    </citation>
    <scope>NUCLEOTIDE SEQUENCE [LARGE SCALE GENOMIC DNA]</scope>
    <source>
        <strain evidence="11">DSM 23493</strain>
    </source>
</reference>
<dbReference type="OrthoDB" id="9790390at2"/>
<comment type="caution">
    <text evidence="10">The sequence shown here is derived from an EMBL/GenBank/DDBJ whole genome shotgun (WGS) entry which is preliminary data.</text>
</comment>
<proteinExistence type="inferred from homology"/>
<dbReference type="Proteomes" id="UP000037326">
    <property type="component" value="Unassembled WGS sequence"/>
</dbReference>
<evidence type="ECO:0000313" key="11">
    <source>
        <dbReference type="Proteomes" id="UP000037326"/>
    </source>
</evidence>
<dbReference type="CDD" id="cd02947">
    <property type="entry name" value="TRX_family"/>
    <property type="match status" value="1"/>
</dbReference>
<evidence type="ECO:0000256" key="7">
    <source>
        <dbReference type="PIRNR" id="PIRNR000077"/>
    </source>
</evidence>
<dbReference type="InterPro" id="IPR013766">
    <property type="entry name" value="Thioredoxin_domain"/>
</dbReference>
<evidence type="ECO:0000256" key="6">
    <source>
        <dbReference type="ARBA" id="ARBA00023284"/>
    </source>
</evidence>
<keyword evidence="4" id="KW-0249">Electron transport</keyword>
<dbReference type="GO" id="GO:0015035">
    <property type="term" value="F:protein-disulfide reductase activity"/>
    <property type="evidence" value="ECO:0007669"/>
    <property type="project" value="InterPro"/>
</dbReference>
<evidence type="ECO:0000256" key="2">
    <source>
        <dbReference type="ARBA" id="ARBA00020570"/>
    </source>
</evidence>